<keyword evidence="4" id="KW-0547">Nucleotide-binding</keyword>
<evidence type="ECO:0000256" key="1">
    <source>
        <dbReference type="ARBA" id="ARBA00007316"/>
    </source>
</evidence>
<feature type="domain" description="AAA" evidence="9">
    <location>
        <begin position="40"/>
        <end position="168"/>
    </location>
</feature>
<dbReference type="SUPFAM" id="SSF52540">
    <property type="entry name" value="P-loop containing nucleoside triphosphate hydrolases"/>
    <property type="match status" value="1"/>
</dbReference>
<gene>
    <name evidence="10" type="ORF">MFLO_12091</name>
</gene>
<evidence type="ECO:0000256" key="3">
    <source>
        <dbReference type="ARBA" id="ARBA00022679"/>
    </source>
</evidence>
<dbReference type="Gene3D" id="3.40.50.300">
    <property type="entry name" value="P-loop containing nucleotide triphosphate hydrolases"/>
    <property type="match status" value="1"/>
</dbReference>
<sequence>MKLQRSKKSSIIQSNEVANEKFSSIQTNIQFMRANGQNVQTITVTSASKGEGKTFFSSNFASTYAQFKQKTLLVDTDFYSPKLSRENYATTSKGLSNYLIGDATFEEAAQPLDDYLDLIPTGVIPPNPLELIKTHDLSGLIQDALTRYEMIIFDCPPITIFTDARIYAALSDLGILVVNSGKTMEDDFIQARNFLADSGVRAIGAVLNNSKYDKRRYDYYGS</sequence>
<dbReference type="InterPro" id="IPR025669">
    <property type="entry name" value="AAA_dom"/>
</dbReference>
<evidence type="ECO:0000256" key="6">
    <source>
        <dbReference type="ARBA" id="ARBA00022840"/>
    </source>
</evidence>
<dbReference type="EMBL" id="AODF01000028">
    <property type="protein sequence ID" value="EUJ28486.1"/>
    <property type="molecule type" value="Genomic_DNA"/>
</dbReference>
<dbReference type="InterPro" id="IPR027417">
    <property type="entry name" value="P-loop_NTPase"/>
</dbReference>
<comment type="similarity">
    <text evidence="1">Belongs to the CpsD/CapB family.</text>
</comment>
<evidence type="ECO:0000256" key="2">
    <source>
        <dbReference type="ARBA" id="ARBA00011903"/>
    </source>
</evidence>
<dbReference type="CDD" id="cd05387">
    <property type="entry name" value="BY-kinase"/>
    <property type="match status" value="1"/>
</dbReference>
<dbReference type="PANTHER" id="PTHR32309">
    <property type="entry name" value="TYROSINE-PROTEIN KINASE"/>
    <property type="match status" value="1"/>
</dbReference>
<dbReference type="Proteomes" id="UP000019249">
    <property type="component" value="Unassembled WGS sequence"/>
</dbReference>
<evidence type="ECO:0000313" key="10">
    <source>
        <dbReference type="EMBL" id="EUJ28486.1"/>
    </source>
</evidence>
<protein>
    <recommendedName>
        <fullName evidence="2">non-specific protein-tyrosine kinase</fullName>
        <ecNumber evidence="2">2.7.10.2</ecNumber>
    </recommendedName>
</protein>
<organism evidence="10 11">
    <name type="scientific">Listeria floridensis FSL S10-1187</name>
    <dbReference type="NCBI Taxonomy" id="1265817"/>
    <lineage>
        <taxon>Bacteria</taxon>
        <taxon>Bacillati</taxon>
        <taxon>Bacillota</taxon>
        <taxon>Bacilli</taxon>
        <taxon>Bacillales</taxon>
        <taxon>Listeriaceae</taxon>
        <taxon>Listeria</taxon>
    </lineage>
</organism>
<keyword evidence="3" id="KW-0808">Transferase</keyword>
<evidence type="ECO:0000256" key="8">
    <source>
        <dbReference type="ARBA" id="ARBA00051245"/>
    </source>
</evidence>
<dbReference type="InterPro" id="IPR005702">
    <property type="entry name" value="Wzc-like_C"/>
</dbReference>
<dbReference type="Pfam" id="PF13614">
    <property type="entry name" value="AAA_31"/>
    <property type="match status" value="1"/>
</dbReference>
<keyword evidence="6" id="KW-0067">ATP-binding</keyword>
<comment type="caution">
    <text evidence="10">The sequence shown here is derived from an EMBL/GenBank/DDBJ whole genome shotgun (WGS) entry which is preliminary data.</text>
</comment>
<dbReference type="GO" id="GO:0004713">
    <property type="term" value="F:protein tyrosine kinase activity"/>
    <property type="evidence" value="ECO:0007669"/>
    <property type="project" value="UniProtKB-KW"/>
</dbReference>
<evidence type="ECO:0000256" key="5">
    <source>
        <dbReference type="ARBA" id="ARBA00022777"/>
    </source>
</evidence>
<reference evidence="10 11" key="1">
    <citation type="journal article" date="2014" name="Int. J. Syst. Evol. Microbiol.">
        <title>Listeria floridensis sp. nov., Listeria aquatica sp. nov., Listeria cornellensis sp. nov., Listeria riparia sp. nov. and Listeria grandensis sp. nov., from agricultural and natural environments.</title>
        <authorList>
            <person name="den Bakker H.C."/>
            <person name="Warchocki S."/>
            <person name="Wright E.M."/>
            <person name="Allred A.F."/>
            <person name="Ahlstrom C."/>
            <person name="Manuel C.S."/>
            <person name="Stasiewicz M.J."/>
            <person name="Burrell A."/>
            <person name="Roof S."/>
            <person name="Strawn L."/>
            <person name="Fortes E.D."/>
            <person name="Nightingale K.K."/>
            <person name="Kephart D."/>
            <person name="Wiedmann M."/>
        </authorList>
    </citation>
    <scope>NUCLEOTIDE SEQUENCE [LARGE SCALE GENOMIC DNA]</scope>
    <source>
        <strain evidence="10 11">FSL S10-1187</strain>
    </source>
</reference>
<proteinExistence type="inferred from homology"/>
<dbReference type="PANTHER" id="PTHR32309:SF13">
    <property type="entry name" value="FERRIC ENTEROBACTIN TRANSPORT PROTEIN FEPE"/>
    <property type="match status" value="1"/>
</dbReference>
<evidence type="ECO:0000313" key="11">
    <source>
        <dbReference type="Proteomes" id="UP000019249"/>
    </source>
</evidence>
<dbReference type="EC" id="2.7.10.2" evidence="2"/>
<dbReference type="InterPro" id="IPR050445">
    <property type="entry name" value="Bact_polysacc_biosynth/exp"/>
</dbReference>
<accession>A0ABN0RD18</accession>
<comment type="catalytic activity">
    <reaction evidence="8">
        <text>L-tyrosyl-[protein] + ATP = O-phospho-L-tyrosyl-[protein] + ADP + H(+)</text>
        <dbReference type="Rhea" id="RHEA:10596"/>
        <dbReference type="Rhea" id="RHEA-COMP:10136"/>
        <dbReference type="Rhea" id="RHEA-COMP:20101"/>
        <dbReference type="ChEBI" id="CHEBI:15378"/>
        <dbReference type="ChEBI" id="CHEBI:30616"/>
        <dbReference type="ChEBI" id="CHEBI:46858"/>
        <dbReference type="ChEBI" id="CHEBI:61978"/>
        <dbReference type="ChEBI" id="CHEBI:456216"/>
        <dbReference type="EC" id="2.7.10.2"/>
    </reaction>
</comment>
<evidence type="ECO:0000256" key="4">
    <source>
        <dbReference type="ARBA" id="ARBA00022741"/>
    </source>
</evidence>
<keyword evidence="7 10" id="KW-0829">Tyrosine-protein kinase</keyword>
<keyword evidence="11" id="KW-1185">Reference proteome</keyword>
<dbReference type="NCBIfam" id="TIGR01007">
    <property type="entry name" value="eps_fam"/>
    <property type="match status" value="1"/>
</dbReference>
<evidence type="ECO:0000256" key="7">
    <source>
        <dbReference type="ARBA" id="ARBA00023137"/>
    </source>
</evidence>
<keyword evidence="5 10" id="KW-0418">Kinase</keyword>
<evidence type="ECO:0000259" key="9">
    <source>
        <dbReference type="Pfam" id="PF13614"/>
    </source>
</evidence>
<name>A0ABN0RD18_9LIST</name>
<dbReference type="RefSeq" id="WP_036097958.1">
    <property type="nucleotide sequence ID" value="NZ_AODF01000028.1"/>
</dbReference>